<evidence type="ECO:0000313" key="4">
    <source>
        <dbReference type="Proteomes" id="UP001139179"/>
    </source>
</evidence>
<comment type="caution">
    <text evidence="3">The sequence shown here is derived from an EMBL/GenBank/DDBJ whole genome shotgun (WGS) entry which is preliminary data.</text>
</comment>
<keyword evidence="4" id="KW-1185">Reference proteome</keyword>
<dbReference type="InterPro" id="IPR025510">
    <property type="entry name" value="DUF4397"/>
</dbReference>
<dbReference type="RefSeq" id="WP_251221591.1">
    <property type="nucleotide sequence ID" value="NZ_JAMBOL010000001.1"/>
</dbReference>
<dbReference type="Proteomes" id="UP001139179">
    <property type="component" value="Unassembled WGS sequence"/>
</dbReference>
<reference evidence="3" key="1">
    <citation type="submission" date="2022-05" db="EMBL/GenBank/DDBJ databases">
        <title>Comparative Genomics of Spacecraft Associated Microbes.</title>
        <authorList>
            <person name="Tran M.T."/>
            <person name="Wright A."/>
            <person name="Seuylemezian A."/>
            <person name="Eisen J."/>
            <person name="Coil D."/>
        </authorList>
    </citation>
    <scope>NUCLEOTIDE SEQUENCE</scope>
    <source>
        <strain evidence="3">214.1.1</strain>
    </source>
</reference>
<keyword evidence="1" id="KW-0732">Signal</keyword>
<name>A0A9X2DMF8_9BACI</name>
<dbReference type="EMBL" id="JAMBOL010000001">
    <property type="protein sequence ID" value="MCM3712735.1"/>
    <property type="molecule type" value="Genomic_DNA"/>
</dbReference>
<proteinExistence type="predicted"/>
<evidence type="ECO:0000313" key="3">
    <source>
        <dbReference type="EMBL" id="MCM3712735.1"/>
    </source>
</evidence>
<feature type="chain" id="PRO_5040787031" evidence="1">
    <location>
        <begin position="23"/>
        <end position="234"/>
    </location>
</feature>
<evidence type="ECO:0000256" key="1">
    <source>
        <dbReference type="SAM" id="SignalP"/>
    </source>
</evidence>
<feature type="signal peptide" evidence="1">
    <location>
        <begin position="1"/>
        <end position="22"/>
    </location>
</feature>
<gene>
    <name evidence="3" type="ORF">M3202_01450</name>
</gene>
<accession>A0A9X2DMF8</accession>
<organism evidence="3 4">
    <name type="scientific">Halalkalibacter oceani</name>
    <dbReference type="NCBI Taxonomy" id="1653776"/>
    <lineage>
        <taxon>Bacteria</taxon>
        <taxon>Bacillati</taxon>
        <taxon>Bacillota</taxon>
        <taxon>Bacilli</taxon>
        <taxon>Bacillales</taxon>
        <taxon>Bacillaceae</taxon>
        <taxon>Halalkalibacter</taxon>
    </lineage>
</organism>
<feature type="domain" description="DUF4397" evidence="2">
    <location>
        <begin position="28"/>
        <end position="142"/>
    </location>
</feature>
<sequence>MKKAGVVVLLLLVLAVGAPVYADSEAEAQARVVHATPDAPKVDVYLDKVLVVKALDFTEAGQYISLSPGLHTLSIFPEGDTDTALVTDEVTVEAGHHYTLAAIGEVEAMSIAKLVDDQTTSAGKTKLRVAHFSPLSPALSVTTTEGEVLFPELIFPTTASYLEVTPGSYSLQIKEPAALLELVEAELKPDTVYTALAVGANAAGEGVTVILLTDYMPLPAELPKTGLGGASPTM</sequence>
<dbReference type="Pfam" id="PF14344">
    <property type="entry name" value="DUF4397"/>
    <property type="match status" value="1"/>
</dbReference>
<protein>
    <submittedName>
        <fullName evidence="3">DUF4397 domain-containing protein</fullName>
    </submittedName>
</protein>
<dbReference type="AlphaFoldDB" id="A0A9X2DMF8"/>
<evidence type="ECO:0000259" key="2">
    <source>
        <dbReference type="Pfam" id="PF14344"/>
    </source>
</evidence>